<keyword evidence="1" id="KW-0812">Transmembrane</keyword>
<keyword evidence="1" id="KW-0472">Membrane</keyword>
<protein>
    <recommendedName>
        <fullName evidence="4">ATP synthase F0 subunit 8</fullName>
    </recommendedName>
</protein>
<keyword evidence="1" id="KW-1133">Transmembrane helix</keyword>
<sequence>MDMSPGDSPVLALLLWDVSTSVLWVIYVFVSCYCISLVSIKQRSVLLKVMGLPVTSRSSYLNPIGAPSVRSVSSTVAERADFIGCGQKLTQACCPAGGGRLRLADISLQLSVNQNLTCPLLQLEFFQGDRIGIVNDCTSCSKQVLFMVHRLWALCELAGVMWCCRLQTVFLLTMHLFIPVRWTLLLLFLLSLLVLVHPIKGVEASIIWGTLQKKSL</sequence>
<reference evidence="2 3" key="1">
    <citation type="submission" date="2021-06" db="EMBL/GenBank/DDBJ databases">
        <authorList>
            <person name="Palmer J.M."/>
        </authorList>
    </citation>
    <scope>NUCLEOTIDE SEQUENCE [LARGE SCALE GENOMIC DNA]</scope>
    <source>
        <strain evidence="2 3">GA_2019</strain>
        <tissue evidence="2">Muscle</tissue>
    </source>
</reference>
<dbReference type="EMBL" id="JAHRIO010072032">
    <property type="protein sequence ID" value="MEQ2182339.1"/>
    <property type="molecule type" value="Genomic_DNA"/>
</dbReference>
<dbReference type="Proteomes" id="UP001476798">
    <property type="component" value="Unassembled WGS sequence"/>
</dbReference>
<feature type="transmembrane region" description="Helical" evidence="1">
    <location>
        <begin position="20"/>
        <end position="40"/>
    </location>
</feature>
<accession>A0ABV0PFS2</accession>
<evidence type="ECO:0000256" key="1">
    <source>
        <dbReference type="SAM" id="Phobius"/>
    </source>
</evidence>
<gene>
    <name evidence="2" type="ORF">GOODEAATRI_021319</name>
</gene>
<name>A0ABV0PFS2_9TELE</name>
<evidence type="ECO:0008006" key="4">
    <source>
        <dbReference type="Google" id="ProtNLM"/>
    </source>
</evidence>
<evidence type="ECO:0000313" key="2">
    <source>
        <dbReference type="EMBL" id="MEQ2182339.1"/>
    </source>
</evidence>
<comment type="caution">
    <text evidence="2">The sequence shown here is derived from an EMBL/GenBank/DDBJ whole genome shotgun (WGS) entry which is preliminary data.</text>
</comment>
<feature type="transmembrane region" description="Helical" evidence="1">
    <location>
        <begin position="184"/>
        <end position="211"/>
    </location>
</feature>
<keyword evidence="3" id="KW-1185">Reference proteome</keyword>
<proteinExistence type="predicted"/>
<evidence type="ECO:0000313" key="3">
    <source>
        <dbReference type="Proteomes" id="UP001476798"/>
    </source>
</evidence>
<organism evidence="2 3">
    <name type="scientific">Goodea atripinnis</name>
    <dbReference type="NCBI Taxonomy" id="208336"/>
    <lineage>
        <taxon>Eukaryota</taxon>
        <taxon>Metazoa</taxon>
        <taxon>Chordata</taxon>
        <taxon>Craniata</taxon>
        <taxon>Vertebrata</taxon>
        <taxon>Euteleostomi</taxon>
        <taxon>Actinopterygii</taxon>
        <taxon>Neopterygii</taxon>
        <taxon>Teleostei</taxon>
        <taxon>Neoteleostei</taxon>
        <taxon>Acanthomorphata</taxon>
        <taxon>Ovalentaria</taxon>
        <taxon>Atherinomorphae</taxon>
        <taxon>Cyprinodontiformes</taxon>
        <taxon>Goodeidae</taxon>
        <taxon>Goodea</taxon>
    </lineage>
</organism>